<accession>A0A9D4WX32</accession>
<proteinExistence type="predicted"/>
<evidence type="ECO:0000313" key="1">
    <source>
        <dbReference type="EMBL" id="KAI5409398.1"/>
    </source>
</evidence>
<sequence length="229" mass="26855">MLDQNNVHAKAFRMTRDMLKNYNVKDLKLRLIFDRQTDGRVYNKPTISKVVALIIGDIDTDTKRDIIIQERGDNLQRIDEFHPSYLAFKYPLLFPYGEDGYKANILHAYEEDAIMENVLGKASVTESMFTVWLIANEKYEEARTLTSGHFVTKFIYDKKTRCWKPRKKGNTIRWLIWVPPTTGELLYLRMMLTVVKGTTTYEDIRKVGGTRYIRFRDACFAIGFLEDDK</sequence>
<dbReference type="Gramene" id="Psat05G0499900-T1">
    <property type="protein sequence ID" value="KAI5409398.1"/>
    <property type="gene ID" value="KIW84_054999"/>
</dbReference>
<gene>
    <name evidence="1" type="ORF">KIW84_054999</name>
</gene>
<dbReference type="AlphaFoldDB" id="A0A9D4WX32"/>
<evidence type="ECO:0008006" key="3">
    <source>
        <dbReference type="Google" id="ProtNLM"/>
    </source>
</evidence>
<dbReference type="PANTHER" id="PTHR45786:SF66">
    <property type="entry name" value="HOOK MOTIF PROTEIN, PUTATIVE-RELATED"/>
    <property type="match status" value="1"/>
</dbReference>
<dbReference type="EMBL" id="JAMSHJ010000005">
    <property type="protein sequence ID" value="KAI5409398.1"/>
    <property type="molecule type" value="Genomic_DNA"/>
</dbReference>
<name>A0A9D4WX32_PEA</name>
<keyword evidence="2" id="KW-1185">Reference proteome</keyword>
<dbReference type="Proteomes" id="UP001058974">
    <property type="component" value="Chromosome 5"/>
</dbReference>
<evidence type="ECO:0000313" key="2">
    <source>
        <dbReference type="Proteomes" id="UP001058974"/>
    </source>
</evidence>
<reference evidence="1 2" key="1">
    <citation type="journal article" date="2022" name="Nat. Genet.">
        <title>Improved pea reference genome and pan-genome highlight genomic features and evolutionary characteristics.</title>
        <authorList>
            <person name="Yang T."/>
            <person name="Liu R."/>
            <person name="Luo Y."/>
            <person name="Hu S."/>
            <person name="Wang D."/>
            <person name="Wang C."/>
            <person name="Pandey M.K."/>
            <person name="Ge S."/>
            <person name="Xu Q."/>
            <person name="Li N."/>
            <person name="Li G."/>
            <person name="Huang Y."/>
            <person name="Saxena R.K."/>
            <person name="Ji Y."/>
            <person name="Li M."/>
            <person name="Yan X."/>
            <person name="He Y."/>
            <person name="Liu Y."/>
            <person name="Wang X."/>
            <person name="Xiang C."/>
            <person name="Varshney R.K."/>
            <person name="Ding H."/>
            <person name="Gao S."/>
            <person name="Zong X."/>
        </authorList>
    </citation>
    <scope>NUCLEOTIDE SEQUENCE [LARGE SCALE GENOMIC DNA]</scope>
    <source>
        <strain evidence="1 2">cv. Zhongwan 6</strain>
    </source>
</reference>
<organism evidence="1 2">
    <name type="scientific">Pisum sativum</name>
    <name type="common">Garden pea</name>
    <name type="synonym">Lathyrus oleraceus</name>
    <dbReference type="NCBI Taxonomy" id="3888"/>
    <lineage>
        <taxon>Eukaryota</taxon>
        <taxon>Viridiplantae</taxon>
        <taxon>Streptophyta</taxon>
        <taxon>Embryophyta</taxon>
        <taxon>Tracheophyta</taxon>
        <taxon>Spermatophyta</taxon>
        <taxon>Magnoliopsida</taxon>
        <taxon>eudicotyledons</taxon>
        <taxon>Gunneridae</taxon>
        <taxon>Pentapetalae</taxon>
        <taxon>rosids</taxon>
        <taxon>fabids</taxon>
        <taxon>Fabales</taxon>
        <taxon>Fabaceae</taxon>
        <taxon>Papilionoideae</taxon>
        <taxon>50 kb inversion clade</taxon>
        <taxon>NPAAA clade</taxon>
        <taxon>Hologalegina</taxon>
        <taxon>IRL clade</taxon>
        <taxon>Fabeae</taxon>
        <taxon>Lathyrus</taxon>
    </lineage>
</organism>
<dbReference type="PANTHER" id="PTHR45786">
    <property type="entry name" value="DNA BINDING PROTEIN-LIKE"/>
    <property type="match status" value="1"/>
</dbReference>
<comment type="caution">
    <text evidence="1">The sequence shown here is derived from an EMBL/GenBank/DDBJ whole genome shotgun (WGS) entry which is preliminary data.</text>
</comment>
<protein>
    <recommendedName>
        <fullName evidence="3">Helitron helicase-like domain-containing protein</fullName>
    </recommendedName>
</protein>